<protein>
    <submittedName>
        <fullName evidence="1">Uncharacterized protein</fullName>
    </submittedName>
</protein>
<dbReference type="EMBL" id="GBRH01276427">
    <property type="protein sequence ID" value="JAD21468.1"/>
    <property type="molecule type" value="Transcribed_RNA"/>
</dbReference>
<reference evidence="1" key="2">
    <citation type="journal article" date="2015" name="Data Brief">
        <title>Shoot transcriptome of the giant reed, Arundo donax.</title>
        <authorList>
            <person name="Barrero R.A."/>
            <person name="Guerrero F.D."/>
            <person name="Moolhuijzen P."/>
            <person name="Goolsby J.A."/>
            <person name="Tidwell J."/>
            <person name="Bellgard S.E."/>
            <person name="Bellgard M.I."/>
        </authorList>
    </citation>
    <scope>NUCLEOTIDE SEQUENCE</scope>
    <source>
        <tissue evidence="1">Shoot tissue taken approximately 20 cm above the soil surface</tissue>
    </source>
</reference>
<sequence length="32" mass="3362">MTSGSGSCIFPVALTTNSCSWMYGSTLMCVLL</sequence>
<proteinExistence type="predicted"/>
<accession>A0A0A8Y8C3</accession>
<reference evidence="1" key="1">
    <citation type="submission" date="2014-09" db="EMBL/GenBank/DDBJ databases">
        <authorList>
            <person name="Magalhaes I.L.F."/>
            <person name="Oliveira U."/>
            <person name="Santos F.R."/>
            <person name="Vidigal T.H.D.A."/>
            <person name="Brescovit A.D."/>
            <person name="Santos A.J."/>
        </authorList>
    </citation>
    <scope>NUCLEOTIDE SEQUENCE</scope>
    <source>
        <tissue evidence="1">Shoot tissue taken approximately 20 cm above the soil surface</tissue>
    </source>
</reference>
<dbReference type="AlphaFoldDB" id="A0A0A8Y8C3"/>
<evidence type="ECO:0000313" key="1">
    <source>
        <dbReference type="EMBL" id="JAD21468.1"/>
    </source>
</evidence>
<organism evidence="1">
    <name type="scientific">Arundo donax</name>
    <name type="common">Giant reed</name>
    <name type="synonym">Donax arundinaceus</name>
    <dbReference type="NCBI Taxonomy" id="35708"/>
    <lineage>
        <taxon>Eukaryota</taxon>
        <taxon>Viridiplantae</taxon>
        <taxon>Streptophyta</taxon>
        <taxon>Embryophyta</taxon>
        <taxon>Tracheophyta</taxon>
        <taxon>Spermatophyta</taxon>
        <taxon>Magnoliopsida</taxon>
        <taxon>Liliopsida</taxon>
        <taxon>Poales</taxon>
        <taxon>Poaceae</taxon>
        <taxon>PACMAD clade</taxon>
        <taxon>Arundinoideae</taxon>
        <taxon>Arundineae</taxon>
        <taxon>Arundo</taxon>
    </lineage>
</organism>
<name>A0A0A8Y8C3_ARUDO</name>